<dbReference type="FunFam" id="1.20.1640.10:FF:000001">
    <property type="entry name" value="Efflux pump membrane transporter"/>
    <property type="match status" value="1"/>
</dbReference>
<dbReference type="SUPFAM" id="SSF82714">
    <property type="entry name" value="Multidrug efflux transporter AcrB TolC docking domain, DN and DC subdomains"/>
    <property type="match status" value="2"/>
</dbReference>
<feature type="transmembrane region" description="Helical" evidence="8">
    <location>
        <begin position="853"/>
        <end position="873"/>
    </location>
</feature>
<feature type="transmembrane region" description="Helical" evidence="8">
    <location>
        <begin position="432"/>
        <end position="452"/>
    </location>
</feature>
<feature type="transmembrane region" description="Helical" evidence="8">
    <location>
        <begin position="360"/>
        <end position="382"/>
    </location>
</feature>
<evidence type="ECO:0000256" key="4">
    <source>
        <dbReference type="ARBA" id="ARBA00022519"/>
    </source>
</evidence>
<name>A0A928YTU9_9GAMM</name>
<reference evidence="9" key="1">
    <citation type="submission" date="2018-07" db="EMBL/GenBank/DDBJ databases">
        <title>Genome assembly of strain Ka43.</title>
        <authorList>
            <person name="Kukolya J."/>
            <person name="Nagy I."/>
            <person name="Horvath B."/>
            <person name="Toth A."/>
        </authorList>
    </citation>
    <scope>NUCLEOTIDE SEQUENCE</scope>
    <source>
        <strain evidence="9">KB43</strain>
    </source>
</reference>
<dbReference type="PRINTS" id="PR00702">
    <property type="entry name" value="ACRIFLAVINRP"/>
</dbReference>
<feature type="transmembrane region" description="Helical" evidence="8">
    <location>
        <begin position="388"/>
        <end position="411"/>
    </location>
</feature>
<keyword evidence="4" id="KW-0997">Cell inner membrane</keyword>
<feature type="transmembrane region" description="Helical" evidence="8">
    <location>
        <begin position="879"/>
        <end position="901"/>
    </location>
</feature>
<evidence type="ECO:0000256" key="3">
    <source>
        <dbReference type="ARBA" id="ARBA00022475"/>
    </source>
</evidence>
<dbReference type="RefSeq" id="WP_193910140.1">
    <property type="nucleotide sequence ID" value="NZ_PRDL01000001.1"/>
</dbReference>
<evidence type="ECO:0000256" key="1">
    <source>
        <dbReference type="ARBA" id="ARBA00004429"/>
    </source>
</evidence>
<gene>
    <name evidence="9" type="ORF">C4F51_12250</name>
</gene>
<keyword evidence="3" id="KW-1003">Cell membrane</keyword>
<keyword evidence="6 8" id="KW-1133">Transmembrane helix</keyword>
<keyword evidence="10" id="KW-1185">Reference proteome</keyword>
<protein>
    <submittedName>
        <fullName evidence="9">AcrB/AcrD/AcrF family protein</fullName>
    </submittedName>
</protein>
<evidence type="ECO:0000313" key="9">
    <source>
        <dbReference type="EMBL" id="MBE8717956.1"/>
    </source>
</evidence>
<evidence type="ECO:0000256" key="6">
    <source>
        <dbReference type="ARBA" id="ARBA00022989"/>
    </source>
</evidence>
<dbReference type="SUPFAM" id="SSF82693">
    <property type="entry name" value="Multidrug efflux transporter AcrB pore domain, PN1, PN2, PC1 and PC2 subdomains"/>
    <property type="match status" value="3"/>
</dbReference>
<proteinExistence type="predicted"/>
<dbReference type="Gene3D" id="3.30.2090.10">
    <property type="entry name" value="Multidrug efflux transporter AcrB TolC docking domain, DN and DC subdomains"/>
    <property type="match status" value="2"/>
</dbReference>
<dbReference type="PANTHER" id="PTHR32063">
    <property type="match status" value="1"/>
</dbReference>
<dbReference type="EMBL" id="PRDL01000001">
    <property type="protein sequence ID" value="MBE8717956.1"/>
    <property type="molecule type" value="Genomic_DNA"/>
</dbReference>
<feature type="transmembrane region" description="Helical" evidence="8">
    <location>
        <begin position="528"/>
        <end position="547"/>
    </location>
</feature>
<feature type="transmembrane region" description="Helical" evidence="8">
    <location>
        <begin position="986"/>
        <end position="1012"/>
    </location>
</feature>
<dbReference type="Gene3D" id="3.30.70.1320">
    <property type="entry name" value="Multidrug efflux transporter AcrB pore domain like"/>
    <property type="match status" value="1"/>
</dbReference>
<dbReference type="GO" id="GO:0005886">
    <property type="term" value="C:plasma membrane"/>
    <property type="evidence" value="ECO:0007669"/>
    <property type="project" value="UniProtKB-SubCell"/>
</dbReference>
<evidence type="ECO:0000256" key="2">
    <source>
        <dbReference type="ARBA" id="ARBA00022448"/>
    </source>
</evidence>
<sequence>MMLSDVSIKRPVFASVLSLLLIAFGVIAFDHLTLREYPDIDPPVVSIRTVYPGAAASIVETRITKVLEDRISGIEGIRFIESASENGASNITVTFEVGQDMDSAANDIRDRVARAARNLPVEADPPEVQKISSDEDVIIWFNFTGENMTMPELSDYAQRYLVDRFSVIDGVARVQIGGEQRYAMRIWLDSQAMAARGLTVNDVEAALRAENVELPAGSIESDDRHFTVRMARSYRTADEFGRMVLTQGTDGHLVRIGDIARVEKGTVEDRNLFRGNGITQIGIGIVKQSTANTTDVARGAKLERDLVNETLPDGMRLEASFDSSVFIERAVEEVYTTLFLAIVMVVLVIYLFLGSAKAMLIPAIAVPVSIVATFIVLALLGFSVNMLTLLALILAIGLVVDDAIVVLENIVRHIQEKGKTPLMAAYDGTREVGFAVVATTLVLISIFVPIVFLKGDIGRLFSEFAITMAAAVAFSSLIALTLSPMLTSRILKKDEKKGRMLIYVEKSIVCLRFYYMKALVKCLAHTRIVAGFFILLLAGTVGLVQLIPSEYAPREDRGTFNVIVNGPEGASYSYMVEYMDEIEKRLMEFVDAGEITRLMIRAPRGWGGVVNFNTGAVTAVMAEWDERRSGFEIMDDVRDRLSDLPGVTTATVMRQGFGSGSSKPVQFVLGGGTYQELAEWRDIMLEKIADNNPGLIAIDWDYKETRPQIEVLIDSHRAADLGVSVNNIGRTLETMLGSRRVTTFIDDGEEYDVMLQGERDDQRTTASLENMYVRSDRSGEMIPLASVVRLQELADASRLNRYNRIRSLTIEANLDPKLSLGEALDYLNGLVAEHLPATAVVDYKGMSRDFQQAGSSVIFMFVLGIVITFLVLAAQFESWVHPFVIMVTVPLAVAGGMLGLYLTGLTFNIYSQIGLIMLVGLAAKNGILIVEFVNQLRDRGVAFDEALMQAAEIRLRPILMTGLTTVAGAIPLVISSGAGAETRLVIGVVVMFGVVAATAFTLFMVPVAYSLIARKTGSPGDVARQLEADQKAYEAAAKPQSGV</sequence>
<dbReference type="PANTHER" id="PTHR32063:SF14">
    <property type="entry name" value="BLL4319 PROTEIN"/>
    <property type="match status" value="1"/>
</dbReference>
<accession>A0A928YTU9</accession>
<dbReference type="Proteomes" id="UP000652567">
    <property type="component" value="Unassembled WGS sequence"/>
</dbReference>
<dbReference type="Pfam" id="PF00873">
    <property type="entry name" value="ACR_tran"/>
    <property type="match status" value="1"/>
</dbReference>
<dbReference type="Gene3D" id="3.30.70.1430">
    <property type="entry name" value="Multidrug efflux transporter AcrB pore domain"/>
    <property type="match status" value="2"/>
</dbReference>
<feature type="transmembrane region" description="Helical" evidence="8">
    <location>
        <begin position="953"/>
        <end position="974"/>
    </location>
</feature>
<feature type="transmembrane region" description="Helical" evidence="8">
    <location>
        <begin position="913"/>
        <end position="933"/>
    </location>
</feature>
<dbReference type="AlphaFoldDB" id="A0A928YTU9"/>
<evidence type="ECO:0000313" key="10">
    <source>
        <dbReference type="Proteomes" id="UP000652567"/>
    </source>
</evidence>
<dbReference type="Gene3D" id="1.20.1640.10">
    <property type="entry name" value="Multidrug efflux transporter AcrB transmembrane domain"/>
    <property type="match status" value="2"/>
</dbReference>
<dbReference type="InterPro" id="IPR001036">
    <property type="entry name" value="Acrflvin-R"/>
</dbReference>
<dbReference type="InterPro" id="IPR027463">
    <property type="entry name" value="AcrB_DN_DC_subdom"/>
</dbReference>
<feature type="transmembrane region" description="Helical" evidence="8">
    <location>
        <begin position="334"/>
        <end position="353"/>
    </location>
</feature>
<keyword evidence="7 8" id="KW-0472">Membrane</keyword>
<dbReference type="Gene3D" id="3.30.70.1440">
    <property type="entry name" value="Multidrug efflux transporter AcrB pore domain"/>
    <property type="match status" value="1"/>
</dbReference>
<comment type="subcellular location">
    <subcellularLocation>
        <location evidence="1">Cell inner membrane</location>
        <topology evidence="1">Multi-pass membrane protein</topology>
    </subcellularLocation>
</comment>
<dbReference type="SUPFAM" id="SSF82866">
    <property type="entry name" value="Multidrug efflux transporter AcrB transmembrane domain"/>
    <property type="match status" value="2"/>
</dbReference>
<dbReference type="GO" id="GO:0042910">
    <property type="term" value="F:xenobiotic transmembrane transporter activity"/>
    <property type="evidence" value="ECO:0007669"/>
    <property type="project" value="TreeGrafter"/>
</dbReference>
<keyword evidence="2" id="KW-0813">Transport</keyword>
<keyword evidence="5 8" id="KW-0812">Transmembrane</keyword>
<evidence type="ECO:0000256" key="8">
    <source>
        <dbReference type="SAM" id="Phobius"/>
    </source>
</evidence>
<organism evidence="9 10">
    <name type="scientific">Cellvibrio polysaccharolyticus</name>
    <dbReference type="NCBI Taxonomy" id="2082724"/>
    <lineage>
        <taxon>Bacteria</taxon>
        <taxon>Pseudomonadati</taxon>
        <taxon>Pseudomonadota</taxon>
        <taxon>Gammaproteobacteria</taxon>
        <taxon>Cellvibrionales</taxon>
        <taxon>Cellvibrionaceae</taxon>
        <taxon>Cellvibrio</taxon>
    </lineage>
</organism>
<evidence type="ECO:0000256" key="5">
    <source>
        <dbReference type="ARBA" id="ARBA00022692"/>
    </source>
</evidence>
<comment type="caution">
    <text evidence="9">The sequence shown here is derived from an EMBL/GenBank/DDBJ whole genome shotgun (WGS) entry which is preliminary data.</text>
</comment>
<evidence type="ECO:0000256" key="7">
    <source>
        <dbReference type="ARBA" id="ARBA00023136"/>
    </source>
</evidence>
<feature type="transmembrane region" description="Helical" evidence="8">
    <location>
        <begin position="464"/>
        <end position="486"/>
    </location>
</feature>